<comment type="subcellular location">
    <subcellularLocation>
        <location evidence="9">Cytoplasm</location>
    </subcellularLocation>
    <text evidence="9">About half TF is bound to the ribosome near the polypeptide exit tunnel while the other half is free in the cytoplasm.</text>
</comment>
<evidence type="ECO:0000256" key="1">
    <source>
        <dbReference type="ARBA" id="ARBA00000971"/>
    </source>
</evidence>
<dbReference type="SUPFAM" id="SSF102735">
    <property type="entry name" value="Trigger factor ribosome-binding domain"/>
    <property type="match status" value="1"/>
</dbReference>
<dbReference type="Gene3D" id="1.10.3120.10">
    <property type="entry name" value="Trigger factor, C-terminal domain"/>
    <property type="match status" value="1"/>
</dbReference>
<dbReference type="NCBIfam" id="TIGR00115">
    <property type="entry name" value="tig"/>
    <property type="match status" value="1"/>
</dbReference>
<evidence type="ECO:0000256" key="2">
    <source>
        <dbReference type="ARBA" id="ARBA00005464"/>
    </source>
</evidence>
<organism evidence="12 13">
    <name type="scientific">Dethiosulfovibrio marinus</name>
    <dbReference type="NCBI Taxonomy" id="133532"/>
    <lineage>
        <taxon>Bacteria</taxon>
        <taxon>Thermotogati</taxon>
        <taxon>Synergistota</taxon>
        <taxon>Synergistia</taxon>
        <taxon>Synergistales</taxon>
        <taxon>Dethiosulfovibrionaceae</taxon>
        <taxon>Dethiosulfovibrio</taxon>
    </lineage>
</organism>
<dbReference type="GO" id="GO:0003755">
    <property type="term" value="F:peptidyl-prolyl cis-trans isomerase activity"/>
    <property type="evidence" value="ECO:0007669"/>
    <property type="project" value="UniProtKB-EC"/>
</dbReference>
<dbReference type="Gene3D" id="3.30.70.1050">
    <property type="entry name" value="Trigger factor ribosome-binding domain"/>
    <property type="match status" value="1"/>
</dbReference>
<dbReference type="SUPFAM" id="SSF54534">
    <property type="entry name" value="FKBP-like"/>
    <property type="match status" value="1"/>
</dbReference>
<dbReference type="InterPro" id="IPR005215">
    <property type="entry name" value="Trig_fac"/>
</dbReference>
<feature type="domain" description="Trigger factor ribosome-binding bacterial" evidence="10">
    <location>
        <begin position="1"/>
        <end position="145"/>
    </location>
</feature>
<keyword evidence="13" id="KW-1185">Reference proteome</keyword>
<accession>A0ABS9EQI3</accession>
<dbReference type="PIRSF" id="PIRSF003095">
    <property type="entry name" value="Trigger_factor"/>
    <property type="match status" value="1"/>
</dbReference>
<proteinExistence type="inferred from homology"/>
<dbReference type="Proteomes" id="UP001200430">
    <property type="component" value="Unassembled WGS sequence"/>
</dbReference>
<comment type="catalytic activity">
    <reaction evidence="1 9">
        <text>[protein]-peptidylproline (omega=180) = [protein]-peptidylproline (omega=0)</text>
        <dbReference type="Rhea" id="RHEA:16237"/>
        <dbReference type="Rhea" id="RHEA-COMP:10747"/>
        <dbReference type="Rhea" id="RHEA-COMP:10748"/>
        <dbReference type="ChEBI" id="CHEBI:83833"/>
        <dbReference type="ChEBI" id="CHEBI:83834"/>
        <dbReference type="EC" id="5.2.1.8"/>
    </reaction>
</comment>
<evidence type="ECO:0000256" key="7">
    <source>
        <dbReference type="ARBA" id="ARBA00023235"/>
    </source>
</evidence>
<dbReference type="Pfam" id="PF05698">
    <property type="entry name" value="Trigger_C"/>
    <property type="match status" value="1"/>
</dbReference>
<evidence type="ECO:0000256" key="3">
    <source>
        <dbReference type="ARBA" id="ARBA00013194"/>
    </source>
</evidence>
<gene>
    <name evidence="9 12" type="primary">tig</name>
    <name evidence="12" type="ORF">L2W38_04580</name>
</gene>
<feature type="domain" description="Trigger factor C-terminal" evidence="11">
    <location>
        <begin position="273"/>
        <end position="413"/>
    </location>
</feature>
<dbReference type="InterPro" id="IPR036611">
    <property type="entry name" value="Trigger_fac_ribosome-bd_sf"/>
</dbReference>
<dbReference type="EC" id="5.2.1.8" evidence="3 9"/>
<keyword evidence="9" id="KW-0131">Cell cycle</keyword>
<keyword evidence="9" id="KW-0963">Cytoplasm</keyword>
<dbReference type="InterPro" id="IPR037041">
    <property type="entry name" value="Trigger_fac_C_sf"/>
</dbReference>
<name>A0ABS9EQI3_9BACT</name>
<evidence type="ECO:0000259" key="10">
    <source>
        <dbReference type="Pfam" id="PF05697"/>
    </source>
</evidence>
<dbReference type="InterPro" id="IPR046357">
    <property type="entry name" value="PPIase_dom_sf"/>
</dbReference>
<comment type="similarity">
    <text evidence="2 9">Belongs to the FKBP-type PPIase family. Tig subfamily.</text>
</comment>
<comment type="domain">
    <text evidence="9">Consists of 3 domains; the N-terminus binds the ribosome, the middle domain has PPIase activity, while the C-terminus has intrinsic chaperone activity on its own.</text>
</comment>
<comment type="function">
    <text evidence="9">Involved in protein export. Acts as a chaperone by maintaining the newly synthesized protein in an open conformation. Functions as a peptidyl-prolyl cis-trans isomerase.</text>
</comment>
<keyword evidence="6 9" id="KW-0143">Chaperone</keyword>
<dbReference type="RefSeq" id="WP_236098836.1">
    <property type="nucleotide sequence ID" value="NZ_JAKGUD010000003.1"/>
</dbReference>
<evidence type="ECO:0000259" key="11">
    <source>
        <dbReference type="Pfam" id="PF05698"/>
    </source>
</evidence>
<dbReference type="Gene3D" id="3.10.50.40">
    <property type="match status" value="1"/>
</dbReference>
<dbReference type="HAMAP" id="MF_00303">
    <property type="entry name" value="Trigger_factor_Tig"/>
    <property type="match status" value="1"/>
</dbReference>
<evidence type="ECO:0000313" key="12">
    <source>
        <dbReference type="EMBL" id="MCF4142083.1"/>
    </source>
</evidence>
<dbReference type="InterPro" id="IPR008881">
    <property type="entry name" value="Trigger_fac_ribosome-bd_bac"/>
</dbReference>
<evidence type="ECO:0000256" key="6">
    <source>
        <dbReference type="ARBA" id="ARBA00023186"/>
    </source>
</evidence>
<evidence type="ECO:0000256" key="5">
    <source>
        <dbReference type="ARBA" id="ARBA00023110"/>
    </source>
</evidence>
<evidence type="ECO:0000256" key="8">
    <source>
        <dbReference type="ARBA" id="ARBA00029986"/>
    </source>
</evidence>
<dbReference type="PANTHER" id="PTHR30560">
    <property type="entry name" value="TRIGGER FACTOR CHAPERONE AND PEPTIDYL-PROLYL CIS/TRANS ISOMERASE"/>
    <property type="match status" value="1"/>
</dbReference>
<evidence type="ECO:0000313" key="13">
    <source>
        <dbReference type="Proteomes" id="UP001200430"/>
    </source>
</evidence>
<sequence length="428" mass="47979">MRSEMLSQEKNVVTIKAVVEKEDFKKEVSKMYDKLAKNAAIPGFRRGKAPRKVLDLRFGKEAILAEALEEMIPSLLGEITTDYDLNLIEDPDVKIDVMEEGKDVELTLVFEVEPEVSLADLSEIKVVKPKMNVTDDHVAEAIDDLRKRHSSLESVDRPSASGDVVVADYSTVVVDDEGEEIVSHPAESHSFDLVEETLRPEIYQALLGVSPEDERDSQVVIDEDYKDEKLAGKTAKYKFTVKEVKERVLPNLDPTFFGQVFGEEGETMDEGAFREAICNRLGEHMEGEAQQAAEGDMVRKSVDASDVEVPVSMVNRQVESLKKRMEEQETEDVDDSQLISQAERDVKEFLVLEAYGKDLAVELTKEDLDEEFQRVADSYGIGVEAVKGAFLKNKDKINEIAHSLKVKKTISAMMEKVSVEEKELGQAQ</sequence>
<protein>
    <recommendedName>
        <fullName evidence="4 9">Trigger factor</fullName>
        <shortName evidence="9">TF</shortName>
        <ecNumber evidence="3 9">5.2.1.8</ecNumber>
    </recommendedName>
    <alternativeName>
        <fullName evidence="8 9">PPIase</fullName>
    </alternativeName>
</protein>
<keyword evidence="9" id="KW-0132">Cell division</keyword>
<keyword evidence="5 9" id="KW-0697">Rotamase</keyword>
<comment type="caution">
    <text evidence="12">The sequence shown here is derived from an EMBL/GenBank/DDBJ whole genome shotgun (WGS) entry which is preliminary data.</text>
</comment>
<dbReference type="EMBL" id="JAKGUD010000003">
    <property type="protein sequence ID" value="MCF4142083.1"/>
    <property type="molecule type" value="Genomic_DNA"/>
</dbReference>
<keyword evidence="7 9" id="KW-0413">Isomerase</keyword>
<dbReference type="InterPro" id="IPR008880">
    <property type="entry name" value="Trigger_fac_C"/>
</dbReference>
<reference evidence="12 13" key="1">
    <citation type="submission" date="2022-01" db="EMBL/GenBank/DDBJ databases">
        <title>Dethiosulfovibrio faecalis sp. nov., a novel proteolytic, non-sulfur-reducing bacterium isolated from a marine aquaculture solid waste bioreactor.</title>
        <authorList>
            <person name="Grabowski S."/>
            <person name="Apolinario E."/>
            <person name="Schneider N."/>
            <person name="Marshall C.W."/>
            <person name="Sowers K.R."/>
        </authorList>
    </citation>
    <scope>NUCLEOTIDE SEQUENCE [LARGE SCALE GENOMIC DNA]</scope>
    <source>
        <strain evidence="12 13">DSM 12537</strain>
    </source>
</reference>
<evidence type="ECO:0000256" key="4">
    <source>
        <dbReference type="ARBA" id="ARBA00016902"/>
    </source>
</evidence>
<evidence type="ECO:0000256" key="9">
    <source>
        <dbReference type="HAMAP-Rule" id="MF_00303"/>
    </source>
</evidence>
<dbReference type="Pfam" id="PF05697">
    <property type="entry name" value="Trigger_N"/>
    <property type="match status" value="1"/>
</dbReference>
<dbReference type="SUPFAM" id="SSF109998">
    <property type="entry name" value="Triger factor/SurA peptide-binding domain-like"/>
    <property type="match status" value="1"/>
</dbReference>
<dbReference type="PANTHER" id="PTHR30560:SF3">
    <property type="entry name" value="TRIGGER FACTOR-LIKE PROTEIN TIG, CHLOROPLASTIC"/>
    <property type="match status" value="1"/>
</dbReference>
<dbReference type="InterPro" id="IPR027304">
    <property type="entry name" value="Trigger_fact/SurA_dom_sf"/>
</dbReference>